<dbReference type="Proteomes" id="UP000257014">
    <property type="component" value="Unassembled WGS sequence"/>
</dbReference>
<feature type="region of interest" description="Disordered" evidence="1">
    <location>
        <begin position="25"/>
        <end position="95"/>
    </location>
</feature>
<name>A0A3E0K513_9BACI</name>
<reference evidence="2 3" key="1">
    <citation type="submission" date="2018-03" db="EMBL/GenBank/DDBJ databases">
        <authorList>
            <person name="Keele B.F."/>
        </authorList>
    </citation>
    <scope>NUCLEOTIDE SEQUENCE [LARGE SCALE GENOMIC DNA]</scope>
    <source>
        <strain evidence="2">ZCTH4_d</strain>
    </source>
</reference>
<comment type="caution">
    <text evidence="2">The sequence shown here is derived from an EMBL/GenBank/DDBJ whole genome shotgun (WGS) entry which is preliminary data.</text>
</comment>
<protein>
    <submittedName>
        <fullName evidence="2">Uncharacterized protein</fullName>
    </submittedName>
</protein>
<sequence length="95" mass="10460">MNDGKPRPLANGSGRILYPVSCGFSKGAAEGRSARPRRPSGAFRSRPSSIRRENRSAEEKGGSQKLRREAPKRQLPFPFFSPEHRSFHPGKGKAA</sequence>
<evidence type="ECO:0000313" key="3">
    <source>
        <dbReference type="Proteomes" id="UP000257014"/>
    </source>
</evidence>
<evidence type="ECO:0000313" key="2">
    <source>
        <dbReference type="EMBL" id="REJ28968.1"/>
    </source>
</evidence>
<proteinExistence type="predicted"/>
<gene>
    <name evidence="2" type="ORF">C6P37_06880</name>
</gene>
<dbReference type="AlphaFoldDB" id="A0A3E0K513"/>
<feature type="compositionally biased region" description="Basic and acidic residues" evidence="1">
    <location>
        <begin position="50"/>
        <end position="72"/>
    </location>
</feature>
<organism evidence="2 3">
    <name type="scientific">Caldibacillus debilis</name>
    <dbReference type="NCBI Taxonomy" id="301148"/>
    <lineage>
        <taxon>Bacteria</taxon>
        <taxon>Bacillati</taxon>
        <taxon>Bacillota</taxon>
        <taxon>Bacilli</taxon>
        <taxon>Bacillales</taxon>
        <taxon>Bacillaceae</taxon>
        <taxon>Caldibacillus</taxon>
    </lineage>
</organism>
<evidence type="ECO:0000256" key="1">
    <source>
        <dbReference type="SAM" id="MobiDB-lite"/>
    </source>
</evidence>
<accession>A0A3E0K513</accession>
<dbReference type="EMBL" id="QEWE01000015">
    <property type="protein sequence ID" value="REJ28968.1"/>
    <property type="molecule type" value="Genomic_DNA"/>
</dbReference>